<dbReference type="AlphaFoldDB" id="A0A3B0SFM2"/>
<dbReference type="InterPro" id="IPR000089">
    <property type="entry name" value="Biotin_lipoyl"/>
</dbReference>
<dbReference type="InterPro" id="IPR033753">
    <property type="entry name" value="GCV_H/Fam206"/>
</dbReference>
<evidence type="ECO:0000259" key="1">
    <source>
        <dbReference type="PROSITE" id="PS50968"/>
    </source>
</evidence>
<dbReference type="GO" id="GO:0005829">
    <property type="term" value="C:cytosol"/>
    <property type="evidence" value="ECO:0007669"/>
    <property type="project" value="TreeGrafter"/>
</dbReference>
<dbReference type="EMBL" id="UOEK01000070">
    <property type="protein sequence ID" value="VAV95073.1"/>
    <property type="molecule type" value="Genomic_DNA"/>
</dbReference>
<dbReference type="GO" id="GO:0019464">
    <property type="term" value="P:glycine decarboxylation via glycine cleavage system"/>
    <property type="evidence" value="ECO:0007669"/>
    <property type="project" value="InterPro"/>
</dbReference>
<dbReference type="PANTHER" id="PTHR11715:SF3">
    <property type="entry name" value="GLYCINE CLEAVAGE SYSTEM H PROTEIN-RELATED"/>
    <property type="match status" value="1"/>
</dbReference>
<accession>A0A3B0SFM2</accession>
<dbReference type="PROSITE" id="PS50968">
    <property type="entry name" value="BIOTINYL_LIPOYL"/>
    <property type="match status" value="1"/>
</dbReference>
<dbReference type="PANTHER" id="PTHR11715">
    <property type="entry name" value="GLYCINE CLEAVAGE SYSTEM H PROTEIN"/>
    <property type="match status" value="1"/>
</dbReference>
<dbReference type="Gene3D" id="2.40.50.100">
    <property type="match status" value="1"/>
</dbReference>
<dbReference type="InterPro" id="IPR002930">
    <property type="entry name" value="GCV_H"/>
</dbReference>
<dbReference type="Pfam" id="PF01597">
    <property type="entry name" value="GCV_H"/>
    <property type="match status" value="1"/>
</dbReference>
<protein>
    <submittedName>
        <fullName evidence="2">Glycine cleavage system H protein like protein HTH_1874</fullName>
    </submittedName>
</protein>
<organism evidence="2">
    <name type="scientific">hydrothermal vent metagenome</name>
    <dbReference type="NCBI Taxonomy" id="652676"/>
    <lineage>
        <taxon>unclassified sequences</taxon>
        <taxon>metagenomes</taxon>
        <taxon>ecological metagenomes</taxon>
    </lineage>
</organism>
<dbReference type="GO" id="GO:0005960">
    <property type="term" value="C:glycine cleavage complex"/>
    <property type="evidence" value="ECO:0007669"/>
    <property type="project" value="InterPro"/>
</dbReference>
<dbReference type="InterPro" id="IPR011053">
    <property type="entry name" value="Single_hybrid_motif"/>
</dbReference>
<proteinExistence type="predicted"/>
<sequence length="145" mass="15558">MSEVRGCNLPEDLYYWPEKHVWVAPQDDGSVIVGVTDVAQSLAHAIISALPKKVGRAAKKARSLGTIESGKWVGPVTAPVSGEILETNPLLATNPGIINTDPYGEGWYMKLMPSDWDTDAQDLVTGADGIAAYQAFLEAEGIECE</sequence>
<reference evidence="2" key="1">
    <citation type="submission" date="2018-06" db="EMBL/GenBank/DDBJ databases">
        <authorList>
            <person name="Zhirakovskaya E."/>
        </authorList>
    </citation>
    <scope>NUCLEOTIDE SEQUENCE</scope>
</reference>
<feature type="domain" description="Lipoyl-binding" evidence="1">
    <location>
        <begin position="30"/>
        <end position="112"/>
    </location>
</feature>
<dbReference type="SUPFAM" id="SSF51230">
    <property type="entry name" value="Single hybrid motif"/>
    <property type="match status" value="1"/>
</dbReference>
<gene>
    <name evidence="2" type="ORF">MNBD_ACTINO02-589</name>
</gene>
<dbReference type="CDD" id="cd06848">
    <property type="entry name" value="GCS_H"/>
    <property type="match status" value="1"/>
</dbReference>
<dbReference type="GO" id="GO:0009249">
    <property type="term" value="P:protein lipoylation"/>
    <property type="evidence" value="ECO:0007669"/>
    <property type="project" value="TreeGrafter"/>
</dbReference>
<evidence type="ECO:0000313" key="2">
    <source>
        <dbReference type="EMBL" id="VAV95073.1"/>
    </source>
</evidence>
<name>A0A3B0SFM2_9ZZZZ</name>